<keyword evidence="2" id="KW-1185">Reference proteome</keyword>
<protein>
    <submittedName>
        <fullName evidence="1">Uncharacterized protein</fullName>
    </submittedName>
</protein>
<evidence type="ECO:0000313" key="1">
    <source>
        <dbReference type="EMBL" id="MDH6284926.1"/>
    </source>
</evidence>
<reference evidence="1 2" key="1">
    <citation type="submission" date="2023-04" db="EMBL/GenBank/DDBJ databases">
        <title>Forest soil microbial communities from Buena Vista Peninsula, Colon Province, Panama.</title>
        <authorList>
            <person name="Bouskill N."/>
        </authorList>
    </citation>
    <scope>NUCLEOTIDE SEQUENCE [LARGE SCALE GENOMIC DNA]</scope>
    <source>
        <strain evidence="1 2">CFH S0262</strain>
    </source>
</reference>
<name>A0ABT6MKS2_9NOCA</name>
<gene>
    <name evidence="1" type="ORF">M2280_006190</name>
</gene>
<comment type="caution">
    <text evidence="1">The sequence shown here is derived from an EMBL/GenBank/DDBJ whole genome shotgun (WGS) entry which is preliminary data.</text>
</comment>
<proteinExistence type="predicted"/>
<dbReference type="Proteomes" id="UP001160334">
    <property type="component" value="Unassembled WGS sequence"/>
</dbReference>
<dbReference type="EMBL" id="JARXVC010000031">
    <property type="protein sequence ID" value="MDH6284926.1"/>
    <property type="molecule type" value="Genomic_DNA"/>
</dbReference>
<feature type="non-terminal residue" evidence="1">
    <location>
        <position position="1"/>
    </location>
</feature>
<accession>A0ABT6MKS2</accession>
<organism evidence="1 2">
    <name type="scientific">Prescottella agglutinans</name>
    <dbReference type="NCBI Taxonomy" id="1644129"/>
    <lineage>
        <taxon>Bacteria</taxon>
        <taxon>Bacillati</taxon>
        <taxon>Actinomycetota</taxon>
        <taxon>Actinomycetes</taxon>
        <taxon>Mycobacteriales</taxon>
        <taxon>Nocardiaceae</taxon>
        <taxon>Prescottella</taxon>
    </lineage>
</organism>
<evidence type="ECO:0000313" key="2">
    <source>
        <dbReference type="Proteomes" id="UP001160334"/>
    </source>
</evidence>
<sequence>DTQAGLAAINQDTSLTGCTWREYGNSRTACTKILVGTPAARGVRYRCRNGFDERSLLLVERGDAPEIEVVDAGELGRAGWARDLVEDSLFADFGVVLDHA</sequence>